<protein>
    <recommendedName>
        <fullName evidence="2">Neutral/alkaline non-lysosomal ceramidase</fullName>
    </recommendedName>
</protein>
<evidence type="ECO:0008006" key="2">
    <source>
        <dbReference type="Google" id="ProtNLM"/>
    </source>
</evidence>
<comment type="caution">
    <text evidence="1">The sequence shown here is derived from an EMBL/GenBank/DDBJ whole genome shotgun (WGS) entry which is preliminary data.</text>
</comment>
<dbReference type="EMBL" id="MWAK01000069">
    <property type="protein sequence ID" value="OPZ92779.1"/>
    <property type="molecule type" value="Genomic_DNA"/>
</dbReference>
<proteinExistence type="predicted"/>
<accession>A0A1V5MHU9</accession>
<dbReference type="AlphaFoldDB" id="A0A1V5MHU9"/>
<sequence length="513" mass="56973">MNELKIGWAARDISTEKPINIPGQFHMRISEGVMDPLTVSALVIDNGSDLVIFLSADLVVIRSGLLDEIRDKVAESNPEIPVAKILMNATHAHTGASHYADSIWSTSSNSLANMYAETPHDGIEIASSDEYRHFLAGQAAEAVCEAYAKRGAGGIAYGYGYAVVGHSRRVVYFDDTSKRPGAESNSRSGARGHAVMYGNTNDPNFSHYEAGADHFINLLYTFDRTGKLTGAVINVPCPSQNSEQEYRLSADYWHDVRSAIRARHGNIFILPQCAAAGDLSPRILHYKKAQARRFRLKYGPEEKLALAERKDIAERVATSFDEVLGWAKQEIQTALPLAHRVETVQLSRRLITEEEYEYAKNGLEELKREKFRTDGTPKERLKANSILAASRNRFAQVIERHETQAAEPKLPMELHVLRIGEVAFTSNRFELYMDFQHRIQARSPFEQTFIVQLAGQPGAGGGSYLCTERGAWGKGYSASMFCNLVSPQGGQELVEETVRRLEALHSEPASEKA</sequence>
<dbReference type="Proteomes" id="UP000485484">
    <property type="component" value="Unassembled WGS sequence"/>
</dbReference>
<reference evidence="1" key="1">
    <citation type="submission" date="2017-02" db="EMBL/GenBank/DDBJ databases">
        <title>Delving into the versatile metabolic prowess of the omnipresent phylum Bacteroidetes.</title>
        <authorList>
            <person name="Nobu M.K."/>
            <person name="Mei R."/>
            <person name="Narihiro T."/>
            <person name="Kuroda K."/>
            <person name="Liu W.-T."/>
        </authorList>
    </citation>
    <scope>NUCLEOTIDE SEQUENCE</scope>
    <source>
        <strain evidence="1">ADurb.Bin417</strain>
    </source>
</reference>
<name>A0A1V5MHU9_UNCT6</name>
<evidence type="ECO:0000313" key="1">
    <source>
        <dbReference type="EMBL" id="OPZ92779.1"/>
    </source>
</evidence>
<organism evidence="1">
    <name type="scientific">candidate division TA06 bacterium ADurb.Bin417</name>
    <dbReference type="NCBI Taxonomy" id="1852828"/>
    <lineage>
        <taxon>Bacteria</taxon>
        <taxon>Bacteria division TA06</taxon>
    </lineage>
</organism>
<gene>
    <name evidence="1" type="ORF">BWY73_00635</name>
</gene>